<dbReference type="AlphaFoldDB" id="A0A7J8H264"/>
<dbReference type="EMBL" id="JACASE010000005">
    <property type="protein sequence ID" value="KAF6465929.1"/>
    <property type="molecule type" value="Genomic_DNA"/>
</dbReference>
<reference evidence="1 2" key="1">
    <citation type="journal article" date="2020" name="Nature">
        <title>Six reference-quality genomes reveal evolution of bat adaptations.</title>
        <authorList>
            <person name="Jebb D."/>
            <person name="Huang Z."/>
            <person name="Pippel M."/>
            <person name="Hughes G.M."/>
            <person name="Lavrichenko K."/>
            <person name="Devanna P."/>
            <person name="Winkler S."/>
            <person name="Jermiin L.S."/>
            <person name="Skirmuntt E.C."/>
            <person name="Katzourakis A."/>
            <person name="Burkitt-Gray L."/>
            <person name="Ray D.A."/>
            <person name="Sullivan K.A.M."/>
            <person name="Roscito J.G."/>
            <person name="Kirilenko B.M."/>
            <person name="Davalos L.M."/>
            <person name="Corthals A.P."/>
            <person name="Power M.L."/>
            <person name="Jones G."/>
            <person name="Ransome R.D."/>
            <person name="Dechmann D.K.N."/>
            <person name="Locatelli A.G."/>
            <person name="Puechmaille S.J."/>
            <person name="Fedrigo O."/>
            <person name="Jarvis E.D."/>
            <person name="Hiller M."/>
            <person name="Vernes S.C."/>
            <person name="Myers E.W."/>
            <person name="Teeling E.C."/>
        </authorList>
    </citation>
    <scope>NUCLEOTIDE SEQUENCE [LARGE SCALE GENOMIC DNA]</scope>
    <source>
        <strain evidence="1">MRouAeg1</strain>
        <tissue evidence="1">Muscle</tissue>
    </source>
</reference>
<dbReference type="Proteomes" id="UP000593571">
    <property type="component" value="Unassembled WGS sequence"/>
</dbReference>
<name>A0A7J8H264_ROUAE</name>
<sequence>MGCYRNLTLIDINKPMVKNVLLKVSEPVDSVSEGLLYKCKARLQHSDLALLKGRIATIVICPTQRIWKNRNQAQVCLHFLPSDAFSDAKSKTAEKSSIAFTTVSELDYHLELHPVIIRVRAYQLCFILSCLPPGTDAVYCPILYPHPSLTLPF</sequence>
<gene>
    <name evidence="1" type="ORF">HJG63_011293</name>
</gene>
<evidence type="ECO:0000313" key="2">
    <source>
        <dbReference type="Proteomes" id="UP000593571"/>
    </source>
</evidence>
<accession>A0A7J8H264</accession>
<comment type="caution">
    <text evidence="1">The sequence shown here is derived from an EMBL/GenBank/DDBJ whole genome shotgun (WGS) entry which is preliminary data.</text>
</comment>
<protein>
    <submittedName>
        <fullName evidence="1">Uncharacterized protein</fullName>
    </submittedName>
</protein>
<organism evidence="1 2">
    <name type="scientific">Rousettus aegyptiacus</name>
    <name type="common">Egyptian fruit bat</name>
    <name type="synonym">Pteropus aegyptiacus</name>
    <dbReference type="NCBI Taxonomy" id="9407"/>
    <lineage>
        <taxon>Eukaryota</taxon>
        <taxon>Metazoa</taxon>
        <taxon>Chordata</taxon>
        <taxon>Craniata</taxon>
        <taxon>Vertebrata</taxon>
        <taxon>Euteleostomi</taxon>
        <taxon>Mammalia</taxon>
        <taxon>Eutheria</taxon>
        <taxon>Laurasiatheria</taxon>
        <taxon>Chiroptera</taxon>
        <taxon>Yinpterochiroptera</taxon>
        <taxon>Pteropodoidea</taxon>
        <taxon>Pteropodidae</taxon>
        <taxon>Rousettinae</taxon>
        <taxon>Rousettus</taxon>
    </lineage>
</organism>
<proteinExistence type="predicted"/>
<keyword evidence="2" id="KW-1185">Reference proteome</keyword>
<evidence type="ECO:0000313" key="1">
    <source>
        <dbReference type="EMBL" id="KAF6465929.1"/>
    </source>
</evidence>